<feature type="domain" description="DUF1882" evidence="1">
    <location>
        <begin position="2"/>
        <end position="74"/>
    </location>
</feature>
<accession>A0A0H3PF31</accession>
<evidence type="ECO:0000313" key="2">
    <source>
        <dbReference type="EMBL" id="EAQ73448.1"/>
    </source>
</evidence>
<dbReference type="SUPFAM" id="SSF56747">
    <property type="entry name" value="Prim-pol domain"/>
    <property type="match status" value="2"/>
</dbReference>
<evidence type="ECO:0000259" key="1">
    <source>
        <dbReference type="Pfam" id="PF08966"/>
    </source>
</evidence>
<protein>
    <recommendedName>
        <fullName evidence="1">DUF1882 domain-containing protein</fullName>
    </recommendedName>
</protein>
<dbReference type="InterPro" id="IPR044919">
    <property type="entry name" value="HP0184-like_sf"/>
</dbReference>
<dbReference type="HOGENOM" id="CLU_093763_0_0_7"/>
<dbReference type="eggNOG" id="COG4951">
    <property type="taxonomic scope" value="Bacteria"/>
</dbReference>
<name>A0A0H3PF31_CAMJJ</name>
<organism evidence="2 3">
    <name type="scientific">Campylobacter jejuni subsp. jejuni serotype O:23/36 (strain 81-176)</name>
    <dbReference type="NCBI Taxonomy" id="354242"/>
    <lineage>
        <taxon>Bacteria</taxon>
        <taxon>Pseudomonadati</taxon>
        <taxon>Campylobacterota</taxon>
        <taxon>Epsilonproteobacteria</taxon>
        <taxon>Campylobacterales</taxon>
        <taxon>Campylobacteraceae</taxon>
        <taxon>Campylobacter</taxon>
    </lineage>
</organism>
<evidence type="ECO:0000313" key="3">
    <source>
        <dbReference type="Proteomes" id="UP000000646"/>
    </source>
</evidence>
<dbReference type="InterPro" id="IPR015061">
    <property type="entry name" value="DUF1882"/>
</dbReference>
<dbReference type="EMBL" id="CP000538">
    <property type="protein sequence ID" value="EAQ73448.1"/>
    <property type="molecule type" value="Genomic_DNA"/>
</dbReference>
<dbReference type="Proteomes" id="UP000000646">
    <property type="component" value="Chromosome"/>
</dbReference>
<dbReference type="AlphaFoldDB" id="A0A0H3PF31"/>
<sequence>MISPMDMSLIKIIGDHYYIRRDKIVNKITHRGRLFFDKFERVDAPLNLNVMREHAAKKIVVAHDLITKDNKVENIVFDYNGFNAERFYHRAQLILREEGFINFTAYKTKTPGHLHLYIHKGHTALNEGYSLASKLSMMFASKMPVEWKVFPSMDVPREFNILILPYEVYQKERGSSWSKHFTAYKTKTPGHLHLYIHKGHTALNEGYSLASKLSMMFASKMPVEWKVFPSMDVPREFNILILPYEVYQKERGSSWSKHM</sequence>
<dbReference type="Pfam" id="PF08966">
    <property type="entry name" value="DUF1882"/>
    <property type="match status" value="1"/>
</dbReference>
<dbReference type="Gene3D" id="3.90.920.20">
    <property type="entry name" value="HP0184-like"/>
    <property type="match status" value="2"/>
</dbReference>
<gene>
    <name evidence="2" type="ordered locus">CJJ81176_0427</name>
</gene>
<proteinExistence type="predicted"/>
<reference evidence="3" key="1">
    <citation type="submission" date="2006-12" db="EMBL/GenBank/DDBJ databases">
        <authorList>
            <person name="Fouts D.E."/>
            <person name="Nelson K.E."/>
            <person name="Sebastian Y."/>
        </authorList>
    </citation>
    <scope>NUCLEOTIDE SEQUENCE [LARGE SCALE GENOMIC DNA]</scope>
    <source>
        <strain evidence="3">81-176</strain>
    </source>
</reference>
<dbReference type="KEGG" id="cjj:CJJ81176_0427"/>